<dbReference type="OrthoDB" id="279428at2"/>
<protein>
    <submittedName>
        <fullName evidence="9">Urea transporter</fullName>
    </submittedName>
</protein>
<evidence type="ECO:0000256" key="2">
    <source>
        <dbReference type="ARBA" id="ARBA00005914"/>
    </source>
</evidence>
<dbReference type="EMBL" id="AEUN01000020">
    <property type="protein sequence ID" value="EHJ09038.1"/>
    <property type="molecule type" value="Genomic_DNA"/>
</dbReference>
<dbReference type="InterPro" id="IPR017807">
    <property type="entry name" value="Urea_transporter_bac"/>
</dbReference>
<dbReference type="InterPro" id="IPR029020">
    <property type="entry name" value="Ammonium/urea_transptr"/>
</dbReference>
<feature type="transmembrane region" description="Helical" evidence="8">
    <location>
        <begin position="226"/>
        <end position="243"/>
    </location>
</feature>
<evidence type="ECO:0000256" key="3">
    <source>
        <dbReference type="ARBA" id="ARBA00022475"/>
    </source>
</evidence>
<dbReference type="PIRSF" id="PIRSF016502">
    <property type="entry name" value="Urea_transporter"/>
    <property type="match status" value="1"/>
</dbReference>
<evidence type="ECO:0000256" key="1">
    <source>
        <dbReference type="ARBA" id="ARBA00004651"/>
    </source>
</evidence>
<keyword evidence="10" id="KW-1185">Reference proteome</keyword>
<keyword evidence="6 8" id="KW-0472">Membrane</keyword>
<dbReference type="PANTHER" id="PTHR10464:SF4">
    <property type="entry name" value="UREA TRANSPORTER"/>
    <property type="match status" value="1"/>
</dbReference>
<feature type="transmembrane region" description="Helical" evidence="8">
    <location>
        <begin position="200"/>
        <end position="220"/>
    </location>
</feature>
<evidence type="ECO:0000256" key="7">
    <source>
        <dbReference type="PIRSR" id="PIRSR016502-1"/>
    </source>
</evidence>
<reference evidence="9 10" key="1">
    <citation type="journal article" date="2012" name="BMC Genomics">
        <title>Comparative genomic analysis of the genus Staphylococcus including Staphylococcus aureus and its newly described sister species Staphylococcus simiae.</title>
        <authorList>
            <person name="Suzuki H."/>
            <person name="Lefebure T."/>
            <person name="Pavinski Bitar P."/>
            <person name="Stanhope M.J."/>
        </authorList>
    </citation>
    <scope>NUCLEOTIDE SEQUENCE [LARGE SCALE GENOMIC DNA]</scope>
    <source>
        <strain evidence="9 10">CCM 7213</strain>
    </source>
</reference>
<keyword evidence="4 8" id="KW-0812">Transmembrane</keyword>
<name>G5JFP8_9STAP</name>
<dbReference type="Pfam" id="PF03253">
    <property type="entry name" value="UT"/>
    <property type="match status" value="1"/>
</dbReference>
<evidence type="ECO:0000256" key="5">
    <source>
        <dbReference type="ARBA" id="ARBA00022989"/>
    </source>
</evidence>
<evidence type="ECO:0000256" key="4">
    <source>
        <dbReference type="ARBA" id="ARBA00022692"/>
    </source>
</evidence>
<feature type="transmembrane region" description="Helical" evidence="8">
    <location>
        <begin position="175"/>
        <end position="193"/>
    </location>
</feature>
<feature type="transmembrane region" description="Helical" evidence="8">
    <location>
        <begin position="24"/>
        <end position="52"/>
    </location>
</feature>
<sequence>MKVVDILLKNISQVVLLSNKWTGLFILIGLFIADWSVGLAAIMGSLIAYLLAHHVNYTDEEINEGLVGFNPVLTAVALTIFLNESGLNILITVMATVLTLPVGSAVREFLKPYKIPMLTIPFVIVTWFAVMLPGQVKLVDTPLKLIPNKIEPTHFNQNYEHIHLFQSLLEGFSQVFIETSVLGGLFILVGIVIASRKAALLAIGANLAGFLIVALLGGNYDDINHGLFGYNFTLMAIALGYTFKTVINPYVATIFGTMLTVIVQLGLNTLLEPFGIPSLTMPFIIATWILLFAGIKNREHNHVRFQHNKNDSSQ</sequence>
<accession>G5JFP8</accession>
<feature type="transmembrane region" description="Helical" evidence="8">
    <location>
        <begin position="88"/>
        <end position="106"/>
    </location>
</feature>
<dbReference type="AlphaFoldDB" id="G5JFP8"/>
<comment type="similarity">
    <text evidence="2">Belongs to the urea transporter family.</text>
</comment>
<dbReference type="Proteomes" id="UP000005413">
    <property type="component" value="Unassembled WGS sequence"/>
</dbReference>
<dbReference type="RefSeq" id="WP_002461836.1">
    <property type="nucleotide sequence ID" value="NZ_AEUN01000020.1"/>
</dbReference>
<proteinExistence type="inferred from homology"/>
<dbReference type="Gene3D" id="1.10.3430.10">
    <property type="entry name" value="Ammonium transporter AmtB like domains"/>
    <property type="match status" value="1"/>
</dbReference>
<keyword evidence="3" id="KW-1003">Cell membrane</keyword>
<organism evidence="9 10">
    <name type="scientific">Staphylococcus simiae CCM 7213 = CCUG 51256</name>
    <dbReference type="NCBI Taxonomy" id="911238"/>
    <lineage>
        <taxon>Bacteria</taxon>
        <taxon>Bacillati</taxon>
        <taxon>Bacillota</taxon>
        <taxon>Bacilli</taxon>
        <taxon>Bacillales</taxon>
        <taxon>Staphylococcaceae</taxon>
        <taxon>Staphylococcus</taxon>
    </lineage>
</organism>
<dbReference type="GO" id="GO:0005886">
    <property type="term" value="C:plasma membrane"/>
    <property type="evidence" value="ECO:0007669"/>
    <property type="project" value="UniProtKB-SubCell"/>
</dbReference>
<evidence type="ECO:0000313" key="10">
    <source>
        <dbReference type="Proteomes" id="UP000005413"/>
    </source>
</evidence>
<feature type="transmembrane region" description="Helical" evidence="8">
    <location>
        <begin position="118"/>
        <end position="136"/>
    </location>
</feature>
<evidence type="ECO:0000256" key="8">
    <source>
        <dbReference type="SAM" id="Phobius"/>
    </source>
</evidence>
<keyword evidence="5 8" id="KW-1133">Transmembrane helix</keyword>
<gene>
    <name evidence="9" type="ORF">SS7213T_01311</name>
</gene>
<comment type="subcellular location">
    <subcellularLocation>
        <location evidence="1">Cell membrane</location>
        <topology evidence="1">Multi-pass membrane protein</topology>
    </subcellularLocation>
</comment>
<dbReference type="FunFam" id="1.10.3430.10:FF:000014">
    <property type="entry name" value="Urea transporter DVU1160"/>
    <property type="match status" value="1"/>
</dbReference>
<feature type="site" description="Important for channel permeability" evidence="7">
    <location>
        <position position="280"/>
    </location>
</feature>
<dbReference type="GO" id="GO:0015204">
    <property type="term" value="F:urea transmembrane transporter activity"/>
    <property type="evidence" value="ECO:0007669"/>
    <property type="project" value="InterPro"/>
</dbReference>
<evidence type="ECO:0000256" key="6">
    <source>
        <dbReference type="ARBA" id="ARBA00023136"/>
    </source>
</evidence>
<comment type="caution">
    <text evidence="9">The sequence shown here is derived from an EMBL/GenBank/DDBJ whole genome shotgun (WGS) entry which is preliminary data.</text>
</comment>
<feature type="transmembrane region" description="Helical" evidence="8">
    <location>
        <begin position="274"/>
        <end position="295"/>
    </location>
</feature>
<dbReference type="NCBIfam" id="TIGR03441">
    <property type="entry name" value="urea_trans_yut"/>
    <property type="match status" value="1"/>
</dbReference>
<evidence type="ECO:0000313" key="9">
    <source>
        <dbReference type="EMBL" id="EHJ09038.1"/>
    </source>
</evidence>
<dbReference type="PANTHER" id="PTHR10464">
    <property type="entry name" value="UREA TRANSPORTER"/>
    <property type="match status" value="1"/>
</dbReference>
<feature type="transmembrane region" description="Helical" evidence="8">
    <location>
        <begin position="250"/>
        <end position="268"/>
    </location>
</feature>
<dbReference type="PATRIC" id="fig|911238.3.peg.244"/>
<dbReference type="InterPro" id="IPR004937">
    <property type="entry name" value="Urea_transporter"/>
</dbReference>